<feature type="domain" description="Amidohydrolase-related" evidence="9">
    <location>
        <begin position="121"/>
        <end position="216"/>
    </location>
</feature>
<dbReference type="FunFam" id="3.20.20.140:FF:000041">
    <property type="entry name" value="Dihydroorotase, variant"/>
    <property type="match status" value="1"/>
</dbReference>
<dbReference type="PROSITE" id="PS00483">
    <property type="entry name" value="DIHYDROOROTASE_2"/>
    <property type="match status" value="1"/>
</dbReference>
<evidence type="ECO:0000256" key="6">
    <source>
        <dbReference type="ARBA" id="ARBA00022801"/>
    </source>
</evidence>
<name>A0A194WCV3_CYTMA</name>
<proteinExistence type="inferred from homology"/>
<dbReference type="SMR" id="A0A194WCV3"/>
<accession>A0A194WCV3</accession>
<keyword evidence="5" id="KW-0479">Metal-binding</keyword>
<dbReference type="AlphaFoldDB" id="A0A194WCV3"/>
<dbReference type="GO" id="GO:0006207">
    <property type="term" value="P:'de novo' pyrimidine nucleobase biosynthetic process"/>
    <property type="evidence" value="ECO:0007669"/>
    <property type="project" value="TreeGrafter"/>
</dbReference>
<dbReference type="PIRSF" id="PIRSF001237">
    <property type="entry name" value="DHOdimr"/>
    <property type="match status" value="1"/>
</dbReference>
<evidence type="ECO:0000259" key="9">
    <source>
        <dbReference type="Pfam" id="PF04909"/>
    </source>
</evidence>
<keyword evidence="7" id="KW-0862">Zinc</keyword>
<comment type="pathway">
    <text evidence="2">Pyrimidine metabolism; UMP biosynthesis via de novo pathway; (S)-dihydroorotate from bicarbonate: step 3/3.</text>
</comment>
<gene>
    <name evidence="10" type="ORF">VM1G_09844</name>
</gene>
<evidence type="ECO:0000313" key="10">
    <source>
        <dbReference type="EMBL" id="KUI74187.1"/>
    </source>
</evidence>
<dbReference type="GO" id="GO:0046872">
    <property type="term" value="F:metal ion binding"/>
    <property type="evidence" value="ECO:0007669"/>
    <property type="project" value="UniProtKB-KW"/>
</dbReference>
<reference evidence="10" key="1">
    <citation type="submission" date="2014-12" db="EMBL/GenBank/DDBJ databases">
        <title>Genome Sequence of Valsa Canker Pathogens Uncovers a Specific Adaption of Colonization on Woody Bark.</title>
        <authorList>
            <person name="Yin Z."/>
            <person name="Liu H."/>
            <person name="Gao X."/>
            <person name="Li Z."/>
            <person name="Song N."/>
            <person name="Ke X."/>
            <person name="Dai Q."/>
            <person name="Wu Y."/>
            <person name="Sun Y."/>
            <person name="Xu J.-R."/>
            <person name="Kang Z.K."/>
            <person name="Wang L."/>
            <person name="Huang L."/>
        </authorList>
    </citation>
    <scope>NUCLEOTIDE SEQUENCE [LARGE SCALE GENOMIC DNA]</scope>
    <source>
        <strain evidence="10">03-8</strain>
    </source>
</reference>
<keyword evidence="11" id="KW-1185">Reference proteome</keyword>
<dbReference type="InterPro" id="IPR006680">
    <property type="entry name" value="Amidohydro-rel"/>
</dbReference>
<dbReference type="InterPro" id="IPR002195">
    <property type="entry name" value="Dihydroorotase_CS"/>
</dbReference>
<evidence type="ECO:0000256" key="8">
    <source>
        <dbReference type="ARBA" id="ARBA00022975"/>
    </source>
</evidence>
<dbReference type="EC" id="3.5.2.3" evidence="4"/>
<evidence type="ECO:0000256" key="3">
    <source>
        <dbReference type="ARBA" id="ARBA00005631"/>
    </source>
</evidence>
<organism evidence="10 11">
    <name type="scientific">Cytospora mali</name>
    <name type="common">Apple Valsa canker fungus</name>
    <name type="synonym">Valsa mali</name>
    <dbReference type="NCBI Taxonomy" id="578113"/>
    <lineage>
        <taxon>Eukaryota</taxon>
        <taxon>Fungi</taxon>
        <taxon>Dikarya</taxon>
        <taxon>Ascomycota</taxon>
        <taxon>Pezizomycotina</taxon>
        <taxon>Sordariomycetes</taxon>
        <taxon>Sordariomycetidae</taxon>
        <taxon>Diaporthales</taxon>
        <taxon>Cytosporaceae</taxon>
        <taxon>Cytospora</taxon>
    </lineage>
</organism>
<comment type="similarity">
    <text evidence="3">Belongs to the metallo-dependent hydrolases superfamily. DHOase family. Class II DHOase subfamily.</text>
</comment>
<dbReference type="InterPro" id="IPR004721">
    <property type="entry name" value="DHOdimr"/>
</dbReference>
<dbReference type="GO" id="GO:0004151">
    <property type="term" value="F:dihydroorotase activity"/>
    <property type="evidence" value="ECO:0007669"/>
    <property type="project" value="UniProtKB-EC"/>
</dbReference>
<sequence>MPKVEPQTSGRKPGTVSLYLEMPLPSRFELPAAADFHVHLRDGPMSVAVVPTIRQGGVNHDGDILLHTWLGMNSVAYVMPNLVPPVTTVSQALEYKKRLRAVDPAVTYLMTLYLHPSITPEVVREAKKAGIAGIKSYPQGLTTNSESGVTSYEEFYPVFAVMEEVGLVLNIHGECASDHKKNITIMNAESSFLPTLKEIHTKFPKLKIVLEHCTTADAVKAVEACGDTVVGTITAHHLFLIVDDWAGDVMPNDRLALLRAAVTSKGKFFLGTDSAPHDISAKKGKGNTAAGVFTQPYAVAYVLTALEEAVTRGDIEEGQVTQDLLEGFLGKFGRKFYGVEEPEEKIVAEKKDEIVAESFKGDGLEVVPFRKGKETWSVRWA</sequence>
<dbReference type="EMBL" id="CM003109">
    <property type="protein sequence ID" value="KUI74187.1"/>
    <property type="molecule type" value="Genomic_DNA"/>
</dbReference>
<dbReference type="GO" id="GO:0005737">
    <property type="term" value="C:cytoplasm"/>
    <property type="evidence" value="ECO:0007669"/>
    <property type="project" value="TreeGrafter"/>
</dbReference>
<dbReference type="UniPathway" id="UPA00070">
    <property type="reaction ID" value="UER00117"/>
</dbReference>
<protein>
    <recommendedName>
        <fullName evidence="4">dihydroorotase</fullName>
        <ecNumber evidence="4">3.5.2.3</ecNumber>
    </recommendedName>
</protein>
<dbReference type="Pfam" id="PF04909">
    <property type="entry name" value="Amidohydro_2"/>
    <property type="match status" value="1"/>
</dbReference>
<evidence type="ECO:0000256" key="5">
    <source>
        <dbReference type="ARBA" id="ARBA00022723"/>
    </source>
</evidence>
<keyword evidence="6" id="KW-0378">Hydrolase</keyword>
<dbReference type="GO" id="GO:0044205">
    <property type="term" value="P:'de novo' UMP biosynthetic process"/>
    <property type="evidence" value="ECO:0007669"/>
    <property type="project" value="UniProtKB-UniPathway"/>
</dbReference>
<evidence type="ECO:0000256" key="2">
    <source>
        <dbReference type="ARBA" id="ARBA00004880"/>
    </source>
</evidence>
<evidence type="ECO:0000256" key="1">
    <source>
        <dbReference type="ARBA" id="ARBA00001947"/>
    </source>
</evidence>
<dbReference type="PROSITE" id="PS00482">
    <property type="entry name" value="DIHYDROOROTASE_1"/>
    <property type="match status" value="1"/>
</dbReference>
<dbReference type="PANTHER" id="PTHR43137:SF1">
    <property type="entry name" value="DIHYDROOROTASE"/>
    <property type="match status" value="1"/>
</dbReference>
<keyword evidence="8" id="KW-0665">Pyrimidine biosynthesis</keyword>
<dbReference type="SUPFAM" id="SSF51556">
    <property type="entry name" value="Metallo-dependent hydrolases"/>
    <property type="match status" value="1"/>
</dbReference>
<dbReference type="Proteomes" id="UP000078559">
    <property type="component" value="Chromosome 12"/>
</dbReference>
<evidence type="ECO:0000256" key="4">
    <source>
        <dbReference type="ARBA" id="ARBA00012860"/>
    </source>
</evidence>
<evidence type="ECO:0000313" key="11">
    <source>
        <dbReference type="Proteomes" id="UP000078559"/>
    </source>
</evidence>
<dbReference type="Gene3D" id="3.20.20.140">
    <property type="entry name" value="Metal-dependent hydrolases"/>
    <property type="match status" value="1"/>
</dbReference>
<dbReference type="OrthoDB" id="1670005at2759"/>
<dbReference type="InterPro" id="IPR032466">
    <property type="entry name" value="Metal_Hydrolase"/>
</dbReference>
<evidence type="ECO:0000256" key="7">
    <source>
        <dbReference type="ARBA" id="ARBA00022833"/>
    </source>
</evidence>
<comment type="cofactor">
    <cofactor evidence="1">
        <name>Zn(2+)</name>
        <dbReference type="ChEBI" id="CHEBI:29105"/>
    </cofactor>
</comment>
<dbReference type="PANTHER" id="PTHR43137">
    <property type="entry name" value="DIHYDROOROTASE"/>
    <property type="match status" value="1"/>
</dbReference>